<gene>
    <name evidence="11" type="ORF">JBS370_LOCUS24286</name>
    <name evidence="10" type="ORF">ZHD862_LOCUS12637</name>
</gene>
<dbReference type="EMBL" id="CAJNOT010000502">
    <property type="protein sequence ID" value="CAF1003163.1"/>
    <property type="molecule type" value="Genomic_DNA"/>
</dbReference>
<dbReference type="GO" id="GO:0004930">
    <property type="term" value="F:G protein-coupled receptor activity"/>
    <property type="evidence" value="ECO:0007669"/>
    <property type="project" value="UniProtKB-KW"/>
</dbReference>
<feature type="domain" description="G-protein coupled receptors family 1 profile" evidence="9">
    <location>
        <begin position="40"/>
        <end position="308"/>
    </location>
</feature>
<keyword evidence="2 8" id="KW-0812">Transmembrane</keyword>
<comment type="caution">
    <text evidence="10">The sequence shown here is derived from an EMBL/GenBank/DDBJ whole genome shotgun (WGS) entry which is preliminary data.</text>
</comment>
<dbReference type="Gene3D" id="1.20.1070.10">
    <property type="entry name" value="Rhodopsin 7-helix transmembrane proteins"/>
    <property type="match status" value="1"/>
</dbReference>
<dbReference type="InterPro" id="IPR017452">
    <property type="entry name" value="GPCR_Rhodpsn_7TM"/>
</dbReference>
<evidence type="ECO:0000259" key="9">
    <source>
        <dbReference type="PROSITE" id="PS50262"/>
    </source>
</evidence>
<keyword evidence="3 8" id="KW-1133">Transmembrane helix</keyword>
<evidence type="ECO:0000256" key="8">
    <source>
        <dbReference type="SAM" id="Phobius"/>
    </source>
</evidence>
<feature type="transmembrane region" description="Helical" evidence="8">
    <location>
        <begin position="61"/>
        <end position="82"/>
    </location>
</feature>
<evidence type="ECO:0000313" key="12">
    <source>
        <dbReference type="Proteomes" id="UP000663864"/>
    </source>
</evidence>
<protein>
    <recommendedName>
        <fullName evidence="9">G-protein coupled receptors family 1 profile domain-containing protein</fullName>
    </recommendedName>
</protein>
<evidence type="ECO:0000256" key="3">
    <source>
        <dbReference type="ARBA" id="ARBA00022989"/>
    </source>
</evidence>
<reference evidence="10" key="1">
    <citation type="submission" date="2021-02" db="EMBL/GenBank/DDBJ databases">
        <authorList>
            <person name="Nowell W R."/>
        </authorList>
    </citation>
    <scope>NUCLEOTIDE SEQUENCE</scope>
</reference>
<name>A0A814GZR3_9BILA</name>
<dbReference type="Pfam" id="PF00001">
    <property type="entry name" value="7tm_1"/>
    <property type="match status" value="1"/>
</dbReference>
<feature type="transmembrane region" description="Helical" evidence="8">
    <location>
        <begin position="250"/>
        <end position="273"/>
    </location>
</feature>
<evidence type="ECO:0000313" key="11">
    <source>
        <dbReference type="EMBL" id="CAF3964663.1"/>
    </source>
</evidence>
<evidence type="ECO:0000313" key="10">
    <source>
        <dbReference type="EMBL" id="CAF1003163.1"/>
    </source>
</evidence>
<organism evidence="10 12">
    <name type="scientific">Rotaria sordida</name>
    <dbReference type="NCBI Taxonomy" id="392033"/>
    <lineage>
        <taxon>Eukaryota</taxon>
        <taxon>Metazoa</taxon>
        <taxon>Spiralia</taxon>
        <taxon>Gnathifera</taxon>
        <taxon>Rotifera</taxon>
        <taxon>Eurotatoria</taxon>
        <taxon>Bdelloidea</taxon>
        <taxon>Philodinida</taxon>
        <taxon>Philodinidae</taxon>
        <taxon>Rotaria</taxon>
    </lineage>
</organism>
<dbReference type="InterPro" id="IPR000276">
    <property type="entry name" value="GPCR_Rhodpsn"/>
</dbReference>
<dbReference type="PROSITE" id="PS50262">
    <property type="entry name" value="G_PROTEIN_RECEP_F1_2"/>
    <property type="match status" value="1"/>
</dbReference>
<comment type="subcellular location">
    <subcellularLocation>
        <location evidence="1">Membrane</location>
        <topology evidence="1">Multi-pass membrane protein</topology>
    </subcellularLocation>
</comment>
<keyword evidence="6" id="KW-0675">Receptor</keyword>
<accession>A0A814GZR3</accession>
<keyword evidence="5 8" id="KW-0472">Membrane</keyword>
<dbReference type="Proteomes" id="UP000663864">
    <property type="component" value="Unassembled WGS sequence"/>
</dbReference>
<dbReference type="Proteomes" id="UP000663836">
    <property type="component" value="Unassembled WGS sequence"/>
</dbReference>
<feature type="transmembrane region" description="Helical" evidence="8">
    <location>
        <begin position="191"/>
        <end position="215"/>
    </location>
</feature>
<dbReference type="PANTHER" id="PTHR24243:SF230">
    <property type="entry name" value="G-PROTEIN COUPLED RECEPTORS FAMILY 1 PROFILE DOMAIN-CONTAINING PROTEIN"/>
    <property type="match status" value="1"/>
</dbReference>
<evidence type="ECO:0000256" key="6">
    <source>
        <dbReference type="ARBA" id="ARBA00023170"/>
    </source>
</evidence>
<evidence type="ECO:0000256" key="2">
    <source>
        <dbReference type="ARBA" id="ARBA00022692"/>
    </source>
</evidence>
<evidence type="ECO:0000256" key="5">
    <source>
        <dbReference type="ARBA" id="ARBA00023136"/>
    </source>
</evidence>
<dbReference type="PANTHER" id="PTHR24243">
    <property type="entry name" value="G-PROTEIN COUPLED RECEPTOR"/>
    <property type="match status" value="1"/>
</dbReference>
<dbReference type="PRINTS" id="PR00237">
    <property type="entry name" value="GPCRRHODOPSN"/>
</dbReference>
<keyword evidence="7" id="KW-0807">Transducer</keyword>
<evidence type="ECO:0000256" key="7">
    <source>
        <dbReference type="ARBA" id="ARBA00023224"/>
    </source>
</evidence>
<dbReference type="AlphaFoldDB" id="A0A814GZR3"/>
<evidence type="ECO:0000256" key="4">
    <source>
        <dbReference type="ARBA" id="ARBA00023040"/>
    </source>
</evidence>
<feature type="transmembrane region" description="Helical" evidence="8">
    <location>
        <begin position="141"/>
        <end position="160"/>
    </location>
</feature>
<keyword evidence="4" id="KW-0297">G-protein coupled receptor</keyword>
<dbReference type="GO" id="GO:0005886">
    <property type="term" value="C:plasma membrane"/>
    <property type="evidence" value="ECO:0007669"/>
    <property type="project" value="TreeGrafter"/>
</dbReference>
<feature type="transmembrane region" description="Helical" evidence="8">
    <location>
        <begin position="102"/>
        <end position="120"/>
    </location>
</feature>
<sequence>MSASKSYYPSFSPLDLYYLSVSSDIFQYGYIVFLIIGFIGNICQIMTFLRKTMRNISTGILFLALSVSNIIYLLVSIYVLMIYGFQISDQSNYPKTCQFRHYMVYLSTNFSAWMLTLISCDRWIRSQFPIKAQRFCTPRTAIYSIIIALIFDCILHIHIITPMFGQTAPGVTTICGADNRYPIYSYFYTEIWPIISLFTITVIPAICMLFFLIAITINVQTSRNRIIPIQQTNLNQHEQRRARFLQRQMFILMFVTLMVFFLTTFPVALMRFILSNSNIQQSFSFSLLLLSILEVITLSNYSLNFYLHCLTSKLFRKEFFKYIPCSISITFRQSNRATNIGITQQYFTHRQQGTVTQLMGHRSNTNELGKNNTTNI</sequence>
<dbReference type="EMBL" id="CAJOBD010003761">
    <property type="protein sequence ID" value="CAF3964663.1"/>
    <property type="molecule type" value="Genomic_DNA"/>
</dbReference>
<feature type="transmembrane region" description="Helical" evidence="8">
    <location>
        <begin position="25"/>
        <end position="49"/>
    </location>
</feature>
<proteinExistence type="predicted"/>
<evidence type="ECO:0000256" key="1">
    <source>
        <dbReference type="ARBA" id="ARBA00004141"/>
    </source>
</evidence>
<feature type="transmembrane region" description="Helical" evidence="8">
    <location>
        <begin position="285"/>
        <end position="307"/>
    </location>
</feature>
<dbReference type="SUPFAM" id="SSF81321">
    <property type="entry name" value="Family A G protein-coupled receptor-like"/>
    <property type="match status" value="1"/>
</dbReference>